<dbReference type="InterPro" id="IPR008939">
    <property type="entry name" value="Lytic_TGlycosylase_superhlx_U"/>
</dbReference>
<feature type="domain" description="Transglycosylase SLT" evidence="4">
    <location>
        <begin position="507"/>
        <end position="610"/>
    </location>
</feature>
<dbReference type="InterPro" id="IPR012289">
    <property type="entry name" value="Lytic_TGlycosylase_superhlx_L"/>
</dbReference>
<name>A0A5C1ECA3_9RHOO</name>
<dbReference type="CDD" id="cd13401">
    <property type="entry name" value="Slt70-like"/>
    <property type="match status" value="1"/>
</dbReference>
<dbReference type="GO" id="GO:0004553">
    <property type="term" value="F:hydrolase activity, hydrolyzing O-glycosyl compounds"/>
    <property type="evidence" value="ECO:0007669"/>
    <property type="project" value="InterPro"/>
</dbReference>
<dbReference type="Gene3D" id="1.10.1240.20">
    <property type="entry name" value="Lytic transglycosylase, superhelical linker domain"/>
    <property type="match status" value="1"/>
</dbReference>
<evidence type="ECO:0000256" key="1">
    <source>
        <dbReference type="ARBA" id="ARBA00007734"/>
    </source>
</evidence>
<gene>
    <name evidence="6" type="primary">slt</name>
    <name evidence="6" type="ORF">OTERR_30840</name>
</gene>
<comment type="similarity">
    <text evidence="1">Belongs to the transglycosylase Slt family.</text>
</comment>
<protein>
    <submittedName>
        <fullName evidence="6">Soluble lytic murein transglycosylase</fullName>
    </submittedName>
</protein>
<dbReference type="Gene3D" id="1.25.20.10">
    <property type="entry name" value="Bacterial muramidases"/>
    <property type="match status" value="1"/>
</dbReference>
<dbReference type="AlphaFoldDB" id="A0A5C1ECA3"/>
<dbReference type="InterPro" id="IPR037061">
    <property type="entry name" value="Lytic_TGlycoase_superhlx_L_sf"/>
</dbReference>
<reference evidence="6 7" key="1">
    <citation type="submission" date="2017-07" db="EMBL/GenBank/DDBJ databases">
        <title>Complete genome sequence of Oryzomicrobium terrae TPP412.</title>
        <authorList>
            <person name="Chiu L.-W."/>
            <person name="Lo K.-J."/>
            <person name="Tsai Y.-M."/>
            <person name="Lin S.-S."/>
            <person name="Kuo C.-H."/>
            <person name="Liu C.-T."/>
        </authorList>
    </citation>
    <scope>NUCLEOTIDE SEQUENCE [LARGE SCALE GENOMIC DNA]</scope>
    <source>
        <strain evidence="6 7">TPP412</strain>
    </source>
</reference>
<organism evidence="6 7">
    <name type="scientific">Oryzomicrobium terrae</name>
    <dbReference type="NCBI Taxonomy" id="1735038"/>
    <lineage>
        <taxon>Bacteria</taxon>
        <taxon>Pseudomonadati</taxon>
        <taxon>Pseudomonadota</taxon>
        <taxon>Betaproteobacteria</taxon>
        <taxon>Rhodocyclales</taxon>
        <taxon>Rhodocyclaceae</taxon>
        <taxon>Oryzomicrobium</taxon>
    </lineage>
</organism>
<feature type="domain" description="Lytic transglycosylase superhelical linker" evidence="5">
    <location>
        <begin position="427"/>
        <end position="483"/>
    </location>
</feature>
<evidence type="ECO:0000259" key="5">
    <source>
        <dbReference type="Pfam" id="PF14718"/>
    </source>
</evidence>
<dbReference type="KEGG" id="otr:OTERR_30840"/>
<evidence type="ECO:0000313" key="7">
    <source>
        <dbReference type="Proteomes" id="UP000323671"/>
    </source>
</evidence>
<dbReference type="EMBL" id="CP022579">
    <property type="protein sequence ID" value="QEL66560.1"/>
    <property type="molecule type" value="Genomic_DNA"/>
</dbReference>
<dbReference type="PANTHER" id="PTHR37423">
    <property type="entry name" value="SOLUBLE LYTIC MUREIN TRANSGLYCOSYLASE-RELATED"/>
    <property type="match status" value="1"/>
</dbReference>
<dbReference type="SUPFAM" id="SSF53955">
    <property type="entry name" value="Lysozyme-like"/>
    <property type="match status" value="1"/>
</dbReference>
<accession>A0A5C1ECA3</accession>
<feature type="signal peptide" evidence="3">
    <location>
        <begin position="1"/>
        <end position="38"/>
    </location>
</feature>
<evidence type="ECO:0000256" key="2">
    <source>
        <dbReference type="ARBA" id="ARBA00022729"/>
    </source>
</evidence>
<dbReference type="PANTHER" id="PTHR37423:SF5">
    <property type="entry name" value="SOLUBLE LYTIC MUREIN TRANSGLYCOSYLASE"/>
    <property type="match status" value="1"/>
</dbReference>
<dbReference type="Gene3D" id="1.10.530.10">
    <property type="match status" value="1"/>
</dbReference>
<dbReference type="SUPFAM" id="SSF48435">
    <property type="entry name" value="Bacterial muramidases"/>
    <property type="match status" value="1"/>
</dbReference>
<evidence type="ECO:0000259" key="4">
    <source>
        <dbReference type="Pfam" id="PF01464"/>
    </source>
</evidence>
<dbReference type="InterPro" id="IPR008258">
    <property type="entry name" value="Transglycosylase_SLT_dom_1"/>
</dbReference>
<dbReference type="Pfam" id="PF01464">
    <property type="entry name" value="SLT"/>
    <property type="match status" value="1"/>
</dbReference>
<dbReference type="RefSeq" id="WP_149426350.1">
    <property type="nucleotide sequence ID" value="NZ_CP022579.1"/>
</dbReference>
<feature type="chain" id="PRO_5022912949" evidence="3">
    <location>
        <begin position="39"/>
        <end position="678"/>
    </location>
</feature>
<sequence>MPSRRLSPRSARLSPLTAAVRLSLALTLAPLVCSTALAQSDDDRLLAAKDAARLGDRGRLTALAADLQGSDLGAYPAYWLLSASLKRPNEVDDNAIRAFLAREEGTYLADKLRGEWLKQLGRYGRWAVFDGEYPKLVQGDPELNCYALQSRLARGEATALDDARALWLTQLDVPEGCLPVFNALVAQGKVGTSDVWARVRRQVETGKAGAARNTTQYLPEGQTPAAKLFDLVLDKPLPYLVKQPANALDNRTNRELAVLAIGRIAKNDPAMAAEQLERLGARLSPEDRAYAWAYTGWQAAFRLMPEALGYYRKADAAQGGRQVAAPQVSDDTLAFRTRAALRAQDWGEVLRSIEAMGPTQAAQPEWVYWLGRAKKAGGQLEAANALFTRLSGQTHFYGTLADEELGRSVAVPPKAKVPSAEELAKAAANPSFRRALALNRLGLRTEAVREWNWGTRGLADRDLLAAAEVARRAEFYDRAIYAAEKTRGEHDYSLRYLAPYAEQVRPAARSVQLDEAWVYGLMRQESRFVSNAKSAVGASGLMQLMPATARWVAKKVGLNDYHPGRVTDTEVNLMLGTSYLRLVKESLDNHPVLATAAYNAGPGRARKWKDIKPLEGAVYAETIPFSETRDYVKKVMNNAVYYGALFTGTPPSLKRLLGTVAARGGSDASLLEKGEELP</sequence>
<dbReference type="Pfam" id="PF14718">
    <property type="entry name" value="SLT_L"/>
    <property type="match status" value="1"/>
</dbReference>
<evidence type="ECO:0000313" key="6">
    <source>
        <dbReference type="EMBL" id="QEL66560.1"/>
    </source>
</evidence>
<keyword evidence="7" id="KW-1185">Reference proteome</keyword>
<evidence type="ECO:0000256" key="3">
    <source>
        <dbReference type="SAM" id="SignalP"/>
    </source>
</evidence>
<dbReference type="GO" id="GO:0042597">
    <property type="term" value="C:periplasmic space"/>
    <property type="evidence" value="ECO:0007669"/>
    <property type="project" value="InterPro"/>
</dbReference>
<proteinExistence type="inferred from homology"/>
<keyword evidence="2 3" id="KW-0732">Signal</keyword>
<dbReference type="Proteomes" id="UP000323671">
    <property type="component" value="Chromosome"/>
</dbReference>
<dbReference type="InterPro" id="IPR023346">
    <property type="entry name" value="Lysozyme-like_dom_sf"/>
</dbReference>